<dbReference type="GO" id="GO:0000785">
    <property type="term" value="C:chromatin"/>
    <property type="evidence" value="ECO:0007669"/>
    <property type="project" value="TreeGrafter"/>
</dbReference>
<comment type="similarity">
    <text evidence="1">Belongs to the vertnin family.</text>
</comment>
<evidence type="ECO:0000256" key="2">
    <source>
        <dbReference type="ARBA" id="ARBA00020188"/>
    </source>
</evidence>
<gene>
    <name evidence="5" type="ORF">OS493_018540</name>
</gene>
<dbReference type="InterPro" id="IPR047273">
    <property type="entry name" value="VRTN_OTU_dom"/>
</dbReference>
<dbReference type="PANTHER" id="PTHR16081:SF0">
    <property type="entry name" value="VERTNIN"/>
    <property type="match status" value="1"/>
</dbReference>
<feature type="compositionally biased region" description="Basic and acidic residues" evidence="3">
    <location>
        <begin position="325"/>
        <end position="345"/>
    </location>
</feature>
<protein>
    <recommendedName>
        <fullName evidence="2">Vertnin</fullName>
    </recommendedName>
</protein>
<dbReference type="Pfam" id="PF02338">
    <property type="entry name" value="OTU"/>
    <property type="match status" value="1"/>
</dbReference>
<dbReference type="CDD" id="cd22791">
    <property type="entry name" value="OTU_VRTN"/>
    <property type="match status" value="1"/>
</dbReference>
<dbReference type="EMBL" id="MU825406">
    <property type="protein sequence ID" value="KAJ7391493.1"/>
    <property type="molecule type" value="Genomic_DNA"/>
</dbReference>
<reference evidence="5" key="1">
    <citation type="submission" date="2023-01" db="EMBL/GenBank/DDBJ databases">
        <title>Genome assembly of the deep-sea coral Lophelia pertusa.</title>
        <authorList>
            <person name="Herrera S."/>
            <person name="Cordes E."/>
        </authorList>
    </citation>
    <scope>NUCLEOTIDE SEQUENCE</scope>
    <source>
        <strain evidence="5">USNM1676648</strain>
        <tissue evidence="5">Polyp</tissue>
    </source>
</reference>
<proteinExistence type="inferred from homology"/>
<sequence length="393" mass="44619">MARQDLTRLQGSCNDFRKFCSMCEEMERRWSLHALNVNDIDLSTSQFASSQVDEISRRIIPPNCAGLSYVPVRSTGDGNCLFNSASLAICQNESLAVELRLRTCFELAKNREFYRRHPVLVNTQIDYTGRHGPGVMSVETLCDLTCFASSSSNVQEKQGFEAAFNNEIMRTAENYSYSGTLQIMALASVLGVPVETVYPDQKHRLLPVYQNVYKPRQCSNRADSAVVRILWTSTRGWPDRSKEFVVNHFVPLLKLNGEASTKQSTATTSTKPVNPWHIFTKKRRSKQMTEKQESEKQSNKKTKANDENKGKQYNRWSYAHSKVKTGKEEKPAKESKRTENRESRKPSPMKPKLTVDDTSKQHTSHGNSENAKVGTDKQGCETREKESLENQAK</sequence>
<dbReference type="OrthoDB" id="5990531at2759"/>
<evidence type="ECO:0000259" key="4">
    <source>
        <dbReference type="Pfam" id="PF02338"/>
    </source>
</evidence>
<dbReference type="InterPro" id="IPR003323">
    <property type="entry name" value="OTU_dom"/>
</dbReference>
<dbReference type="Gene3D" id="3.90.70.80">
    <property type="match status" value="1"/>
</dbReference>
<dbReference type="GO" id="GO:0006357">
    <property type="term" value="P:regulation of transcription by RNA polymerase II"/>
    <property type="evidence" value="ECO:0007669"/>
    <property type="project" value="TreeGrafter"/>
</dbReference>
<organism evidence="5 6">
    <name type="scientific">Desmophyllum pertusum</name>
    <dbReference type="NCBI Taxonomy" id="174260"/>
    <lineage>
        <taxon>Eukaryota</taxon>
        <taxon>Metazoa</taxon>
        <taxon>Cnidaria</taxon>
        <taxon>Anthozoa</taxon>
        <taxon>Hexacorallia</taxon>
        <taxon>Scleractinia</taxon>
        <taxon>Caryophylliina</taxon>
        <taxon>Caryophylliidae</taxon>
        <taxon>Desmophyllum</taxon>
    </lineage>
</organism>
<keyword evidence="6" id="KW-1185">Reference proteome</keyword>
<evidence type="ECO:0000313" key="6">
    <source>
        <dbReference type="Proteomes" id="UP001163046"/>
    </source>
</evidence>
<feature type="compositionally biased region" description="Basic and acidic residues" evidence="3">
    <location>
        <begin position="374"/>
        <end position="393"/>
    </location>
</feature>
<feature type="compositionally biased region" description="Low complexity" evidence="3">
    <location>
        <begin position="259"/>
        <end position="271"/>
    </location>
</feature>
<feature type="domain" description="OTU" evidence="4">
    <location>
        <begin position="76"/>
        <end position="219"/>
    </location>
</feature>
<evidence type="ECO:0000313" key="5">
    <source>
        <dbReference type="EMBL" id="KAJ7391493.1"/>
    </source>
</evidence>
<comment type="caution">
    <text evidence="5">The sequence shown here is derived from an EMBL/GenBank/DDBJ whole genome shotgun (WGS) entry which is preliminary data.</text>
</comment>
<evidence type="ECO:0000256" key="1">
    <source>
        <dbReference type="ARBA" id="ARBA00007290"/>
    </source>
</evidence>
<dbReference type="Proteomes" id="UP001163046">
    <property type="component" value="Unassembled WGS sequence"/>
</dbReference>
<accession>A0A9X0A236</accession>
<name>A0A9X0A236_9CNID</name>
<evidence type="ECO:0000256" key="3">
    <source>
        <dbReference type="SAM" id="MobiDB-lite"/>
    </source>
</evidence>
<dbReference type="InterPro" id="IPR038822">
    <property type="entry name" value="Vertnin-like"/>
</dbReference>
<dbReference type="PANTHER" id="PTHR16081">
    <property type="entry name" value="VERTNIN"/>
    <property type="match status" value="1"/>
</dbReference>
<feature type="region of interest" description="Disordered" evidence="3">
    <location>
        <begin position="259"/>
        <end position="393"/>
    </location>
</feature>
<dbReference type="AlphaFoldDB" id="A0A9X0A236"/>
<feature type="compositionally biased region" description="Basic and acidic residues" evidence="3">
    <location>
        <begin position="287"/>
        <end position="310"/>
    </location>
</feature>